<protein>
    <submittedName>
        <fullName evidence="1">Uncharacterized protein</fullName>
    </submittedName>
</protein>
<reference evidence="1 2" key="1">
    <citation type="journal article" date="2008" name="Nature">
        <title>The genome of the model beetle and pest Tribolium castaneum.</title>
        <authorList>
            <consortium name="Tribolium Genome Sequencing Consortium"/>
            <person name="Richards S."/>
            <person name="Gibbs R.A."/>
            <person name="Weinstock G.M."/>
            <person name="Brown S.J."/>
            <person name="Denell R."/>
            <person name="Beeman R.W."/>
            <person name="Gibbs R."/>
            <person name="Beeman R.W."/>
            <person name="Brown S.J."/>
            <person name="Bucher G."/>
            <person name="Friedrich M."/>
            <person name="Grimmelikhuijzen C.J."/>
            <person name="Klingler M."/>
            <person name="Lorenzen M."/>
            <person name="Richards S."/>
            <person name="Roth S."/>
            <person name="Schroder R."/>
            <person name="Tautz D."/>
            <person name="Zdobnov E.M."/>
            <person name="Muzny D."/>
            <person name="Gibbs R.A."/>
            <person name="Weinstock G.M."/>
            <person name="Attaway T."/>
            <person name="Bell S."/>
            <person name="Buhay C.J."/>
            <person name="Chandrabose M.N."/>
            <person name="Chavez D."/>
            <person name="Clerk-Blankenburg K.P."/>
            <person name="Cree A."/>
            <person name="Dao M."/>
            <person name="Davis C."/>
            <person name="Chacko J."/>
            <person name="Dinh H."/>
            <person name="Dugan-Rocha S."/>
            <person name="Fowler G."/>
            <person name="Garner T.T."/>
            <person name="Garnes J."/>
            <person name="Gnirke A."/>
            <person name="Hawes A."/>
            <person name="Hernandez J."/>
            <person name="Hines S."/>
            <person name="Holder M."/>
            <person name="Hume J."/>
            <person name="Jhangiani S.N."/>
            <person name="Joshi V."/>
            <person name="Khan Z.M."/>
            <person name="Jackson L."/>
            <person name="Kovar C."/>
            <person name="Kowis A."/>
            <person name="Lee S."/>
            <person name="Lewis L.R."/>
            <person name="Margolis J."/>
            <person name="Morgan M."/>
            <person name="Nazareth L.V."/>
            <person name="Nguyen N."/>
            <person name="Okwuonu G."/>
            <person name="Parker D."/>
            <person name="Richards S."/>
            <person name="Ruiz S.J."/>
            <person name="Santibanez J."/>
            <person name="Savard J."/>
            <person name="Scherer S.E."/>
            <person name="Schneider B."/>
            <person name="Sodergren E."/>
            <person name="Tautz D."/>
            <person name="Vattahil S."/>
            <person name="Villasana D."/>
            <person name="White C.S."/>
            <person name="Wright R."/>
            <person name="Park Y."/>
            <person name="Beeman R.W."/>
            <person name="Lord J."/>
            <person name="Oppert B."/>
            <person name="Lorenzen M."/>
            <person name="Brown S."/>
            <person name="Wang L."/>
            <person name="Savard J."/>
            <person name="Tautz D."/>
            <person name="Richards S."/>
            <person name="Weinstock G."/>
            <person name="Gibbs R.A."/>
            <person name="Liu Y."/>
            <person name="Worley K."/>
            <person name="Weinstock G."/>
            <person name="Elsik C.G."/>
            <person name="Reese J.T."/>
            <person name="Elhaik E."/>
            <person name="Landan G."/>
            <person name="Graur D."/>
            <person name="Arensburger P."/>
            <person name="Atkinson P."/>
            <person name="Beeman R.W."/>
            <person name="Beidler J."/>
            <person name="Brown S.J."/>
            <person name="Demuth J.P."/>
            <person name="Drury D.W."/>
            <person name="Du Y.Z."/>
            <person name="Fujiwara H."/>
            <person name="Lorenzen M."/>
            <person name="Maselli V."/>
            <person name="Osanai M."/>
            <person name="Park Y."/>
            <person name="Robertson H.M."/>
            <person name="Tu Z."/>
            <person name="Wang J.J."/>
            <person name="Wang S."/>
            <person name="Richards S."/>
            <person name="Song H."/>
            <person name="Zhang L."/>
            <person name="Sodergren E."/>
            <person name="Werner D."/>
            <person name="Stanke M."/>
            <person name="Morgenstern B."/>
            <person name="Solovyev V."/>
            <person name="Kosarev P."/>
            <person name="Brown G."/>
            <person name="Chen H.C."/>
            <person name="Ermolaeva O."/>
            <person name="Hlavina W."/>
            <person name="Kapustin Y."/>
            <person name="Kiryutin B."/>
            <person name="Kitts P."/>
            <person name="Maglott D."/>
            <person name="Pruitt K."/>
            <person name="Sapojnikov V."/>
            <person name="Souvorov A."/>
            <person name="Mackey A.J."/>
            <person name="Waterhouse R.M."/>
            <person name="Wyder S."/>
            <person name="Zdobnov E.M."/>
            <person name="Zdobnov E.M."/>
            <person name="Wyder S."/>
            <person name="Kriventseva E.V."/>
            <person name="Kadowaki T."/>
            <person name="Bork P."/>
            <person name="Aranda M."/>
            <person name="Bao R."/>
            <person name="Beermann A."/>
            <person name="Berns N."/>
            <person name="Bolognesi R."/>
            <person name="Bonneton F."/>
            <person name="Bopp D."/>
            <person name="Brown S.J."/>
            <person name="Bucher G."/>
            <person name="Butts T."/>
            <person name="Chaumot A."/>
            <person name="Denell R.E."/>
            <person name="Ferrier D.E."/>
            <person name="Friedrich M."/>
            <person name="Gordon C.M."/>
            <person name="Jindra M."/>
            <person name="Klingler M."/>
            <person name="Lan Q."/>
            <person name="Lattorff H.M."/>
            <person name="Laudet V."/>
            <person name="von Levetsow C."/>
            <person name="Liu Z."/>
            <person name="Lutz R."/>
            <person name="Lynch J.A."/>
            <person name="da Fonseca R.N."/>
            <person name="Posnien N."/>
            <person name="Reuter R."/>
            <person name="Roth S."/>
            <person name="Savard J."/>
            <person name="Schinko J.B."/>
            <person name="Schmitt C."/>
            <person name="Schoppmeier M."/>
            <person name="Schroder R."/>
            <person name="Shippy T.D."/>
            <person name="Simonnet F."/>
            <person name="Marques-Souza H."/>
            <person name="Tautz D."/>
            <person name="Tomoyasu Y."/>
            <person name="Trauner J."/>
            <person name="Van der Zee M."/>
            <person name="Vervoort M."/>
            <person name="Wittkopp N."/>
            <person name="Wimmer E.A."/>
            <person name="Yang X."/>
            <person name="Jones A.K."/>
            <person name="Sattelle D.B."/>
            <person name="Ebert P.R."/>
            <person name="Nelson D."/>
            <person name="Scott J.G."/>
            <person name="Beeman R.W."/>
            <person name="Muthukrishnan S."/>
            <person name="Kramer K.J."/>
            <person name="Arakane Y."/>
            <person name="Beeman R.W."/>
            <person name="Zhu Q."/>
            <person name="Hogenkamp D."/>
            <person name="Dixit R."/>
            <person name="Oppert B."/>
            <person name="Jiang H."/>
            <person name="Zou Z."/>
            <person name="Marshall J."/>
            <person name="Elpidina E."/>
            <person name="Vinokurov K."/>
            <person name="Oppert C."/>
            <person name="Zou Z."/>
            <person name="Evans J."/>
            <person name="Lu Z."/>
            <person name="Zhao P."/>
            <person name="Sumathipala N."/>
            <person name="Altincicek B."/>
            <person name="Vilcinskas A."/>
            <person name="Williams M."/>
            <person name="Hultmark D."/>
            <person name="Hetru C."/>
            <person name="Jiang H."/>
            <person name="Grimmelikhuijzen C.J."/>
            <person name="Hauser F."/>
            <person name="Cazzamali G."/>
            <person name="Williamson M."/>
            <person name="Park Y."/>
            <person name="Li B."/>
            <person name="Tanaka Y."/>
            <person name="Predel R."/>
            <person name="Neupert S."/>
            <person name="Schachtner J."/>
            <person name="Verleyen P."/>
            <person name="Raible F."/>
            <person name="Bork P."/>
            <person name="Friedrich M."/>
            <person name="Walden K.K."/>
            <person name="Robertson H.M."/>
            <person name="Angeli S."/>
            <person name="Foret S."/>
            <person name="Bucher G."/>
            <person name="Schuetz S."/>
            <person name="Maleszka R."/>
            <person name="Wimmer E.A."/>
            <person name="Beeman R.W."/>
            <person name="Lorenzen M."/>
            <person name="Tomoyasu Y."/>
            <person name="Miller S.C."/>
            <person name="Grossmann D."/>
            <person name="Bucher G."/>
        </authorList>
    </citation>
    <scope>NUCLEOTIDE SEQUENCE [LARGE SCALE GENOMIC DNA]</scope>
    <source>
        <strain evidence="1 2">Georgia GA2</strain>
    </source>
</reference>
<dbReference type="EMBL" id="KQ971338">
    <property type="protein sequence ID" value="EFA02235.1"/>
    <property type="molecule type" value="Genomic_DNA"/>
</dbReference>
<evidence type="ECO:0000313" key="2">
    <source>
        <dbReference type="Proteomes" id="UP000007266"/>
    </source>
</evidence>
<dbReference type="AlphaFoldDB" id="D2A2X8"/>
<reference evidence="1 2" key="2">
    <citation type="journal article" date="2010" name="Nucleic Acids Res.">
        <title>BeetleBase in 2010: revisions to provide comprehensive genomic information for Tribolium castaneum.</title>
        <authorList>
            <person name="Kim H.S."/>
            <person name="Murphy T."/>
            <person name="Xia J."/>
            <person name="Caragea D."/>
            <person name="Park Y."/>
            <person name="Beeman R.W."/>
            <person name="Lorenzen M.D."/>
            <person name="Butcher S."/>
            <person name="Manak J.R."/>
            <person name="Brown S.J."/>
        </authorList>
    </citation>
    <scope>GENOME REANNOTATION</scope>
    <source>
        <strain evidence="1 2">Georgia GA2</strain>
    </source>
</reference>
<keyword evidence="2" id="KW-1185">Reference proteome</keyword>
<proteinExistence type="predicted"/>
<dbReference type="InParanoid" id="D2A2X8"/>
<sequence>MRFTRRRINKKCSETVTRRQDSNRIVRHSPSVVININETMRIDNFFERAVIYLSQVDRGTSLNRSAPRFSVNRGAFVKRLITDGYLSGIMSDVSRIHAGSVERDEE</sequence>
<gene>
    <name evidence="1" type="primary">GLEAN_07897</name>
    <name evidence="1" type="ORF">TcasGA2_TC007897</name>
</gene>
<organism evidence="1 2">
    <name type="scientific">Tribolium castaneum</name>
    <name type="common">Red flour beetle</name>
    <dbReference type="NCBI Taxonomy" id="7070"/>
    <lineage>
        <taxon>Eukaryota</taxon>
        <taxon>Metazoa</taxon>
        <taxon>Ecdysozoa</taxon>
        <taxon>Arthropoda</taxon>
        <taxon>Hexapoda</taxon>
        <taxon>Insecta</taxon>
        <taxon>Pterygota</taxon>
        <taxon>Neoptera</taxon>
        <taxon>Endopterygota</taxon>
        <taxon>Coleoptera</taxon>
        <taxon>Polyphaga</taxon>
        <taxon>Cucujiformia</taxon>
        <taxon>Tenebrionidae</taxon>
        <taxon>Tenebrionidae incertae sedis</taxon>
        <taxon>Tribolium</taxon>
    </lineage>
</organism>
<evidence type="ECO:0000313" key="1">
    <source>
        <dbReference type="EMBL" id="EFA02235.1"/>
    </source>
</evidence>
<dbReference type="HOGENOM" id="CLU_2226556_0_0_1"/>
<dbReference type="Proteomes" id="UP000007266">
    <property type="component" value="Linkage group 4"/>
</dbReference>
<accession>D2A2X8</accession>
<name>D2A2X8_TRICA</name>